<dbReference type="EMBL" id="CARXXK010000002">
    <property type="protein sequence ID" value="CAI6358415.1"/>
    <property type="molecule type" value="Genomic_DNA"/>
</dbReference>
<dbReference type="SMART" id="SM00343">
    <property type="entry name" value="ZnF_C2HC"/>
    <property type="match status" value="1"/>
</dbReference>
<dbReference type="GO" id="GO:0003676">
    <property type="term" value="F:nucleic acid binding"/>
    <property type="evidence" value="ECO:0007669"/>
    <property type="project" value="InterPro"/>
</dbReference>
<sequence>MDGKSIKSPKSITKTYMSKFPSSKFNSSVPRHTTTLPTSNRLTKSSPTTKVTQTAQPPPHKNIANDTPVKKNTIECTNILSNTPTINTNNSFAVTTAKSNYPKMNQAIVLYSIDGVRQVEYITAISKLTEPSNIIAASRISKNRFCIFFKNETIANNLVENHAHIEIDSNIIPIRKLINPSKRIILSNVYPSIPDGIIISALQDAGIRLTSNVSPLRAGFASEEFSHITSFRRQVYINPDDANLVPSTIPINFENIIFHIFPTDDTVTCFRCKQTGHISSSCTNQMQSTINNNLTHASKPTNENETSNLTEGNLNDELQLSKLTLPQPVSDTQTSPTTDPIQHNISISSTGASTPDHNIDNFPPLNAEMETNLTDTRYKRPASSTSPKSTISINSSMDLIDLCDNNNAQNNKTDNKNHVIKKMRTKSDSTPPKASPEHDTDKLDDQLYPTLDSFTESAPINYYQFKHIVESSSNKNVNINALCDDSGISVSDLLDFLESIRPKLTDRNIKTKLTKLRNLLFRIMPSPNNNN</sequence>
<evidence type="ECO:0000259" key="3">
    <source>
        <dbReference type="PROSITE" id="PS50158"/>
    </source>
</evidence>
<protein>
    <recommendedName>
        <fullName evidence="3">CCHC-type domain-containing protein</fullName>
    </recommendedName>
</protein>
<dbReference type="PROSITE" id="PS50158">
    <property type="entry name" value="ZF_CCHC"/>
    <property type="match status" value="1"/>
</dbReference>
<dbReference type="InterPro" id="IPR036875">
    <property type="entry name" value="Znf_CCHC_sf"/>
</dbReference>
<feature type="region of interest" description="Disordered" evidence="2">
    <location>
        <begin position="404"/>
        <end position="445"/>
    </location>
</feature>
<dbReference type="Pfam" id="PF00098">
    <property type="entry name" value="zf-CCHC"/>
    <property type="match status" value="1"/>
</dbReference>
<gene>
    <name evidence="4" type="ORF">MEUPH1_LOCUS13928</name>
</gene>
<evidence type="ECO:0000256" key="2">
    <source>
        <dbReference type="SAM" id="MobiDB-lite"/>
    </source>
</evidence>
<feature type="region of interest" description="Disordered" evidence="2">
    <location>
        <begin position="327"/>
        <end position="366"/>
    </location>
</feature>
<keyword evidence="1" id="KW-0863">Zinc-finger</keyword>
<evidence type="ECO:0000256" key="1">
    <source>
        <dbReference type="PROSITE-ProRule" id="PRU00047"/>
    </source>
</evidence>
<organism evidence="4 5">
    <name type="scientific">Macrosiphum euphorbiae</name>
    <name type="common">potato aphid</name>
    <dbReference type="NCBI Taxonomy" id="13131"/>
    <lineage>
        <taxon>Eukaryota</taxon>
        <taxon>Metazoa</taxon>
        <taxon>Ecdysozoa</taxon>
        <taxon>Arthropoda</taxon>
        <taxon>Hexapoda</taxon>
        <taxon>Insecta</taxon>
        <taxon>Pterygota</taxon>
        <taxon>Neoptera</taxon>
        <taxon>Paraneoptera</taxon>
        <taxon>Hemiptera</taxon>
        <taxon>Sternorrhyncha</taxon>
        <taxon>Aphidomorpha</taxon>
        <taxon>Aphidoidea</taxon>
        <taxon>Aphididae</taxon>
        <taxon>Macrosiphini</taxon>
        <taxon>Macrosiphum</taxon>
    </lineage>
</organism>
<dbReference type="GO" id="GO:0008270">
    <property type="term" value="F:zinc ion binding"/>
    <property type="evidence" value="ECO:0007669"/>
    <property type="project" value="UniProtKB-KW"/>
</dbReference>
<dbReference type="SUPFAM" id="SSF57756">
    <property type="entry name" value="Retrovirus zinc finger-like domains"/>
    <property type="match status" value="1"/>
</dbReference>
<feature type="compositionally biased region" description="Polar residues" evidence="2">
    <location>
        <begin position="327"/>
        <end position="356"/>
    </location>
</feature>
<proteinExistence type="predicted"/>
<evidence type="ECO:0000313" key="5">
    <source>
        <dbReference type="Proteomes" id="UP001160148"/>
    </source>
</evidence>
<keyword evidence="1" id="KW-0479">Metal-binding</keyword>
<dbReference type="Gene3D" id="4.10.60.10">
    <property type="entry name" value="Zinc finger, CCHC-type"/>
    <property type="match status" value="1"/>
</dbReference>
<feature type="compositionally biased region" description="Polar residues" evidence="2">
    <location>
        <begin position="20"/>
        <end position="55"/>
    </location>
</feature>
<keyword evidence="5" id="KW-1185">Reference proteome</keyword>
<reference evidence="4 5" key="1">
    <citation type="submission" date="2023-01" db="EMBL/GenBank/DDBJ databases">
        <authorList>
            <person name="Whitehead M."/>
        </authorList>
    </citation>
    <scope>NUCLEOTIDE SEQUENCE [LARGE SCALE GENOMIC DNA]</scope>
</reference>
<feature type="compositionally biased region" description="Basic and acidic residues" evidence="2">
    <location>
        <begin position="435"/>
        <end position="445"/>
    </location>
</feature>
<name>A0AAV0WR32_9HEMI</name>
<feature type="domain" description="CCHC-type" evidence="3">
    <location>
        <begin position="269"/>
        <end position="284"/>
    </location>
</feature>
<dbReference type="AlphaFoldDB" id="A0AAV0WR32"/>
<accession>A0AAV0WR32</accession>
<dbReference type="InterPro" id="IPR001878">
    <property type="entry name" value="Znf_CCHC"/>
</dbReference>
<feature type="compositionally biased region" description="Low complexity" evidence="2">
    <location>
        <begin position="1"/>
        <end position="15"/>
    </location>
</feature>
<feature type="region of interest" description="Disordered" evidence="2">
    <location>
        <begin position="1"/>
        <end position="67"/>
    </location>
</feature>
<comment type="caution">
    <text evidence="4">The sequence shown here is derived from an EMBL/GenBank/DDBJ whole genome shotgun (WGS) entry which is preliminary data.</text>
</comment>
<keyword evidence="1" id="KW-0862">Zinc</keyword>
<evidence type="ECO:0000313" key="4">
    <source>
        <dbReference type="EMBL" id="CAI6358415.1"/>
    </source>
</evidence>
<dbReference type="Proteomes" id="UP001160148">
    <property type="component" value="Unassembled WGS sequence"/>
</dbReference>